<protein>
    <recommendedName>
        <fullName evidence="3">DUF6594 domain-containing protein</fullName>
    </recommendedName>
</protein>
<dbReference type="Pfam" id="PF20237">
    <property type="entry name" value="DUF6594"/>
    <property type="match status" value="1"/>
</dbReference>
<dbReference type="OrthoDB" id="5410365at2759"/>
<feature type="transmembrane region" description="Helical" evidence="2">
    <location>
        <begin position="551"/>
        <end position="568"/>
    </location>
</feature>
<organism evidence="4 5">
    <name type="scientific">Aspergillus turcosus</name>
    <dbReference type="NCBI Taxonomy" id="1245748"/>
    <lineage>
        <taxon>Eukaryota</taxon>
        <taxon>Fungi</taxon>
        <taxon>Dikarya</taxon>
        <taxon>Ascomycota</taxon>
        <taxon>Pezizomycotina</taxon>
        <taxon>Eurotiomycetes</taxon>
        <taxon>Eurotiomycetidae</taxon>
        <taxon>Eurotiales</taxon>
        <taxon>Aspergillaceae</taxon>
        <taxon>Aspergillus</taxon>
        <taxon>Aspergillus subgen. Fumigati</taxon>
    </lineage>
</organism>
<accession>A0A421D9T0</accession>
<comment type="caution">
    <text evidence="4">The sequence shown here is derived from an EMBL/GenBank/DDBJ whole genome shotgun (WGS) entry which is preliminary data.</text>
</comment>
<evidence type="ECO:0000313" key="4">
    <source>
        <dbReference type="EMBL" id="RLL98938.1"/>
    </source>
</evidence>
<keyword evidence="2" id="KW-0812">Transmembrane</keyword>
<dbReference type="AlphaFoldDB" id="A0A421D9T0"/>
<feature type="domain" description="DUF6594" evidence="3">
    <location>
        <begin position="357"/>
        <end position="563"/>
    </location>
</feature>
<dbReference type="Proteomes" id="UP000215289">
    <property type="component" value="Unassembled WGS sequence"/>
</dbReference>
<gene>
    <name evidence="4" type="ORF">CFD26_107909</name>
</gene>
<feature type="transmembrane region" description="Helical" evidence="2">
    <location>
        <begin position="499"/>
        <end position="518"/>
    </location>
</feature>
<dbReference type="EMBL" id="NIDN02000042">
    <property type="protein sequence ID" value="RLL98938.1"/>
    <property type="molecule type" value="Genomic_DNA"/>
</dbReference>
<feature type="region of interest" description="Disordered" evidence="1">
    <location>
        <begin position="407"/>
        <end position="439"/>
    </location>
</feature>
<dbReference type="STRING" id="1245748.A0A421D9T0"/>
<keyword evidence="5" id="KW-1185">Reference proteome</keyword>
<keyword evidence="2" id="KW-1133">Transmembrane helix</keyword>
<reference evidence="4 5" key="1">
    <citation type="submission" date="2018-08" db="EMBL/GenBank/DDBJ databases">
        <title>Draft genome sequences of two Aspergillus turcosus clinical strains isolated from bronchoalveolar lavage fluid: one azole-susceptible and the other azole-resistant.</title>
        <authorList>
            <person name="Parent-Michaud M."/>
            <person name="Dufresne P.J."/>
            <person name="Fournier E."/>
            <person name="Martineau C."/>
            <person name="Moreira S."/>
            <person name="Perkins V."/>
            <person name="De Repentigny L."/>
            <person name="Dufresne S.F."/>
        </authorList>
    </citation>
    <scope>NUCLEOTIDE SEQUENCE [LARGE SCALE GENOMIC DNA]</scope>
    <source>
        <strain evidence="4">HMR AF 1038</strain>
    </source>
</reference>
<evidence type="ECO:0000259" key="3">
    <source>
        <dbReference type="Pfam" id="PF20237"/>
    </source>
</evidence>
<feature type="transmembrane region" description="Helical" evidence="2">
    <location>
        <begin position="525"/>
        <end position="545"/>
    </location>
</feature>
<proteinExistence type="predicted"/>
<evidence type="ECO:0000313" key="5">
    <source>
        <dbReference type="Proteomes" id="UP000215289"/>
    </source>
</evidence>
<name>A0A421D9T0_9EURO</name>
<keyword evidence="2" id="KW-0472">Membrane</keyword>
<sequence length="575" mass="64403">MPPISVISPIFLSPASARLGRLVLDVHKPETDFLDPEERPQAGSVLVKLHTASEAVQPDTNNQSFTAKLAQLVSASQTEHRNTDTLVATERVTTYELSDPQAWFRRAVKAEPVREWIKHAINHHCDIFMIVGYHTVFDARVVIGAPDTAEITTWLKLPLMKALASAEITLPYDEIGHPAFENMASAPKKHHQYHRPPQPQTQPLHRPRPGVQKRLVAIGEQVCALQYLKVRFHWLSSSTLDQTSLEKENQWKIYSNVRGDTADVVQVDVQEDLEIEDKSGFTEAIEREDEEERRKWSPTTIARISANEPETYFRPEFNASFGTAEFFPLLVKTHIQNFSLDAPNESGPWTEALEKVDFLEALCKDYLIWEALSETNGILEKETTDHEQMLKVRSLFRLGRGIADPIEQWRPDSELPPESSASYVESLDTRPVQPDDENAERTDQGFLAAVARKLKGAIQFVNGVRDNNHAAGISTTAADALRQIRMHRRLREFSRLPRLIAALLGSTAFLIPMLIMVLDLSPKKNIITASVFVVAFAILVAWFYTGTTSEVLAITAAYAAVLVVFVGTNNNGCGA</sequence>
<dbReference type="InterPro" id="IPR046529">
    <property type="entry name" value="DUF6594"/>
</dbReference>
<evidence type="ECO:0000256" key="1">
    <source>
        <dbReference type="SAM" id="MobiDB-lite"/>
    </source>
</evidence>
<feature type="region of interest" description="Disordered" evidence="1">
    <location>
        <begin position="186"/>
        <end position="208"/>
    </location>
</feature>
<evidence type="ECO:0000256" key="2">
    <source>
        <dbReference type="SAM" id="Phobius"/>
    </source>
</evidence>